<keyword evidence="9" id="KW-0614">Plasmid</keyword>
<dbReference type="GO" id="GO:0009279">
    <property type="term" value="C:cell outer membrane"/>
    <property type="evidence" value="ECO:0007669"/>
    <property type="project" value="UniProtKB-SubCell"/>
</dbReference>
<geneLocation type="plasmid" evidence="10">
    <name>unnamed23</name>
</geneLocation>
<dbReference type="Pfam" id="PF00921">
    <property type="entry name" value="Lipoprotein_2"/>
    <property type="match status" value="1"/>
</dbReference>
<dbReference type="AlphaFoldDB" id="I0FES1"/>
<dbReference type="InterPro" id="IPR000680">
    <property type="entry name" value="Borrelia_lipo"/>
</dbReference>
<dbReference type="SUPFAM" id="SSF74748">
    <property type="entry name" value="Variable surface antigen VlsE"/>
    <property type="match status" value="1"/>
</dbReference>
<protein>
    <recommendedName>
        <fullName evidence="8">Variable large protein</fullName>
    </recommendedName>
</protein>
<accession>I0FES1</accession>
<comment type="function">
    <text evidence="1 8">The Vlp and Vsp proteins are antigenically distinct proteins, only one vlp or vsp gene is transcriptionally active at any one time. Switching between these genes is a mechanism of host immune response evasion.</text>
</comment>
<evidence type="ECO:0000313" key="10">
    <source>
        <dbReference type="Proteomes" id="UP000005212"/>
    </source>
</evidence>
<evidence type="ECO:0000256" key="1">
    <source>
        <dbReference type="ARBA" id="ARBA00003932"/>
    </source>
</evidence>
<keyword evidence="5 8" id="KW-0564">Palmitate</keyword>
<evidence type="ECO:0000256" key="2">
    <source>
        <dbReference type="ARBA" id="ARBA00004459"/>
    </source>
</evidence>
<proteinExistence type="predicted"/>
<keyword evidence="3" id="KW-0732">Signal</keyword>
<evidence type="ECO:0000256" key="3">
    <source>
        <dbReference type="ARBA" id="ARBA00022729"/>
    </source>
</evidence>
<evidence type="ECO:0000256" key="8">
    <source>
        <dbReference type="RuleBase" id="RU363105"/>
    </source>
</evidence>
<evidence type="ECO:0000256" key="4">
    <source>
        <dbReference type="ARBA" id="ARBA00023136"/>
    </source>
</evidence>
<keyword evidence="4 8" id="KW-0472">Membrane</keyword>
<evidence type="ECO:0000256" key="5">
    <source>
        <dbReference type="ARBA" id="ARBA00023139"/>
    </source>
</evidence>
<comment type="subcellular location">
    <subcellularLocation>
        <location evidence="2 8">Cell outer membrane</location>
        <topology evidence="2 8">Lipid-anchor</topology>
    </subcellularLocation>
</comment>
<reference evidence="9 10" key="1">
    <citation type="journal article" date="2012" name="J. Bacteriol.">
        <title>Complete Genome Sequence of Borrelia crocidurae.</title>
        <authorList>
            <person name="Elbir H."/>
            <person name="Gimenez G."/>
            <person name="Robert C."/>
            <person name="Bergstrom S."/>
            <person name="Cutler S."/>
            <person name="Raoult D."/>
            <person name="Drancourt M."/>
        </authorList>
    </citation>
    <scope>NUCLEOTIDE SEQUENCE [LARGE SCALE GENOMIC DNA]</scope>
    <source>
        <strain evidence="9 10">Achema</strain>
        <plasmid evidence="10">unnamed23</plasmid>
    </source>
</reference>
<organism evidence="9 10">
    <name type="scientific">Borrelia crocidurae (strain Achema)</name>
    <dbReference type="NCBI Taxonomy" id="1155096"/>
    <lineage>
        <taxon>Bacteria</taxon>
        <taxon>Pseudomonadati</taxon>
        <taxon>Spirochaetota</taxon>
        <taxon>Spirochaetia</taxon>
        <taxon>Spirochaetales</taxon>
        <taxon>Borreliaceae</taxon>
        <taxon>Borrelia</taxon>
    </lineage>
</organism>
<dbReference type="PATRIC" id="fig|1155096.3.peg.1226"/>
<evidence type="ECO:0000256" key="6">
    <source>
        <dbReference type="ARBA" id="ARBA00023237"/>
    </source>
</evidence>
<keyword evidence="7 8" id="KW-0449">Lipoprotein</keyword>
<reference evidence="10" key="2">
    <citation type="submission" date="2012-03" db="EMBL/GenBank/DDBJ databases">
        <title>Complete genome sequence of Borrelia crocidurae.</title>
        <authorList>
            <person name="Elbir H."/>
            <person name="Gimenez G."/>
            <person name="Robert C."/>
            <person name="Raoult D."/>
            <person name="Drancourt M."/>
        </authorList>
    </citation>
    <scope>NUCLEOTIDE SEQUENCE [LARGE SCALE GENOMIC DNA]</scope>
    <source>
        <strain evidence="10">Achema</strain>
        <plasmid evidence="10">unnamed23</plasmid>
    </source>
</reference>
<dbReference type="EMBL" id="CP003449">
    <property type="protein sequence ID" value="AFI31977.1"/>
    <property type="molecule type" value="Genomic_DNA"/>
</dbReference>
<name>I0FES1_BORCA</name>
<gene>
    <name evidence="9" type="ordered locus">Q7M_1220</name>
</gene>
<sequence>MYRENGINNIIIRLSYPQINTNFEGFETVKIVRFLGEKTNLGKEFLEVFVNFGNMVSGTLGIKSDTKKEDIGEYFGKIENTMKAVKLKLGEVLDKNGYYTKVKDKIEEFVKIIDNIELGTKDIAGGIDSAGVVGNAVKNQEATSSEIKSVNSIVRGIKAIVGVVLKDTEGKAEVTKTSEGEKNRLVDCLKMKVMLVRPVAAETSVSIGEVSGADVLKAIARSKENPIVDTEGIEAATDVAGIAVAKKVDNKKEIENETQKDAVIAGGGSIERDGKRW</sequence>
<keyword evidence="6 8" id="KW-0998">Cell outer membrane</keyword>
<dbReference type="Proteomes" id="UP000005212">
    <property type="component" value="Plasmid unnamed23"/>
</dbReference>
<evidence type="ECO:0000313" key="9">
    <source>
        <dbReference type="EMBL" id="AFI31977.1"/>
    </source>
</evidence>
<evidence type="ECO:0000256" key="7">
    <source>
        <dbReference type="ARBA" id="ARBA00023288"/>
    </source>
</evidence>
<dbReference type="HOGENOM" id="CLU_054711_0_0_12"/>
<dbReference type="KEGG" id="bcw:Q7M_1220"/>